<feature type="domain" description="SPOR" evidence="2">
    <location>
        <begin position="223"/>
        <end position="279"/>
    </location>
</feature>
<evidence type="ECO:0000256" key="1">
    <source>
        <dbReference type="SAM" id="MobiDB-lite"/>
    </source>
</evidence>
<dbReference type="Proteomes" id="UP000251075">
    <property type="component" value="Unassembled WGS sequence"/>
</dbReference>
<dbReference type="AlphaFoldDB" id="A0A364P1Y6"/>
<organism evidence="3 4">
    <name type="scientific">Paramagnetospirillum kuznetsovii</name>
    <dbReference type="NCBI Taxonomy" id="2053833"/>
    <lineage>
        <taxon>Bacteria</taxon>
        <taxon>Pseudomonadati</taxon>
        <taxon>Pseudomonadota</taxon>
        <taxon>Alphaproteobacteria</taxon>
        <taxon>Rhodospirillales</taxon>
        <taxon>Magnetospirillaceae</taxon>
        <taxon>Paramagnetospirillum</taxon>
    </lineage>
</organism>
<feature type="region of interest" description="Disordered" evidence="1">
    <location>
        <begin position="157"/>
        <end position="203"/>
    </location>
</feature>
<feature type="compositionally biased region" description="Basic residues" evidence="1">
    <location>
        <begin position="169"/>
        <end position="178"/>
    </location>
</feature>
<comment type="caution">
    <text evidence="3">The sequence shown here is derived from an EMBL/GenBank/DDBJ whole genome shotgun (WGS) entry which is preliminary data.</text>
</comment>
<dbReference type="RefSeq" id="WP_112142477.1">
    <property type="nucleotide sequence ID" value="NZ_PGTO01000002.1"/>
</dbReference>
<name>A0A364P1Y6_9PROT</name>
<dbReference type="EMBL" id="PGTO01000002">
    <property type="protein sequence ID" value="RAU23280.1"/>
    <property type="molecule type" value="Genomic_DNA"/>
</dbReference>
<protein>
    <submittedName>
        <fullName evidence="3">SPOR domain-containing protein</fullName>
    </submittedName>
</protein>
<dbReference type="InterPro" id="IPR007730">
    <property type="entry name" value="SPOR-like_dom"/>
</dbReference>
<keyword evidence="4" id="KW-1185">Reference proteome</keyword>
<reference evidence="3 4" key="1">
    <citation type="submission" date="2017-11" db="EMBL/GenBank/DDBJ databases">
        <title>Draft genome sequence of magnetotactic bacterium Magnetospirillum kuznetsovii LBB-42.</title>
        <authorList>
            <person name="Grouzdev D.S."/>
            <person name="Rysina M.S."/>
            <person name="Baslerov R.V."/>
            <person name="Koziaeva V."/>
        </authorList>
    </citation>
    <scope>NUCLEOTIDE SEQUENCE [LARGE SCALE GENOMIC DNA]</scope>
    <source>
        <strain evidence="3 4">LBB-42</strain>
    </source>
</reference>
<dbReference type="Pfam" id="PF05036">
    <property type="entry name" value="SPOR"/>
    <property type="match status" value="1"/>
</dbReference>
<dbReference type="GO" id="GO:0042834">
    <property type="term" value="F:peptidoglycan binding"/>
    <property type="evidence" value="ECO:0007669"/>
    <property type="project" value="InterPro"/>
</dbReference>
<feature type="compositionally biased region" description="Pro residues" evidence="1">
    <location>
        <begin position="159"/>
        <end position="168"/>
    </location>
</feature>
<evidence type="ECO:0000313" key="3">
    <source>
        <dbReference type="EMBL" id="RAU23280.1"/>
    </source>
</evidence>
<dbReference type="OrthoDB" id="7338235at2"/>
<proteinExistence type="predicted"/>
<evidence type="ECO:0000259" key="2">
    <source>
        <dbReference type="Pfam" id="PF05036"/>
    </source>
</evidence>
<evidence type="ECO:0000313" key="4">
    <source>
        <dbReference type="Proteomes" id="UP000251075"/>
    </source>
</evidence>
<gene>
    <name evidence="3" type="ORF">CU669_03805</name>
</gene>
<sequence>MIQAPLAPPVPLNIPAALAGDHEAQRFYALHRLMEEGVVRPDEAAVRRNANLGALLPYTAPPPAAGLSKPSPLQELATKLSELTVSPSAAAQTERNFLLEGLLPSEPKLRGVPVRTDANALRIGRDRVSTLANMGLVSPAERDRELAAIGYGEQILATAPPPAPPPPPVKKKPIKKKPPVGSEGGAKPGDVPGGAIPPASGKGPMGLHLLSMASDSMTDKAVDALKKEYPELAALTFKAVKTDIPDLGTTYRLLAGPMAQAEADQMCKALRTKGQSCAVAAY</sequence>
<accession>A0A364P1Y6</accession>